<evidence type="ECO:0000259" key="5">
    <source>
        <dbReference type="PROSITE" id="PS50887"/>
    </source>
</evidence>
<dbReference type="InterPro" id="IPR050469">
    <property type="entry name" value="Diguanylate_Cyclase"/>
</dbReference>
<dbReference type="PROSITE" id="PS50887">
    <property type="entry name" value="GGDEF"/>
    <property type="match status" value="1"/>
</dbReference>
<dbReference type="GO" id="GO:1902201">
    <property type="term" value="P:negative regulation of bacterial-type flagellum-dependent cell motility"/>
    <property type="evidence" value="ECO:0007669"/>
    <property type="project" value="TreeGrafter"/>
</dbReference>
<dbReference type="InterPro" id="IPR043128">
    <property type="entry name" value="Rev_trsase/Diguanyl_cyclase"/>
</dbReference>
<keyword evidence="4" id="KW-0472">Membrane</keyword>
<feature type="transmembrane region" description="Helical" evidence="4">
    <location>
        <begin position="20"/>
        <end position="40"/>
    </location>
</feature>
<evidence type="ECO:0000256" key="2">
    <source>
        <dbReference type="ARBA" id="ARBA00012528"/>
    </source>
</evidence>
<dbReference type="FunFam" id="3.30.70.270:FF:000001">
    <property type="entry name" value="Diguanylate cyclase domain protein"/>
    <property type="match status" value="1"/>
</dbReference>
<sequence length="365" mass="40457">MPVTARRTADLVARRILRTGFQWVSLTTLISLLTVAFFFLRTPQIAEPAYHFSYAAVSLCVLAAALFRYPRSLTRHLDTWDLSALALAGAWACAALSVYYCTNNENTAQKLLLVGFFVFMLGFYSRIGLLLTTLAALFATYAFLMVHGTDAPLLAMLISLSVFPVLLAFFLVTIRKRLVIGERRYVENLRLVRQLEAITRTDELTGLLNRKGFNEALSNALNHVERFGEPLSLVIIDIDFFKHYNDALGHPAGDKCLTQVASLLQNATKRAIDVTARLGGEEFALVLPGSDIEQAAQLAEQIRSAVNGANILHPQSPIAMHVTASYGCAQLHEGDDGEALYRNADKALYFAKQNGRNRVQCFTHQ</sequence>
<dbReference type="Pfam" id="PF00990">
    <property type="entry name" value="GGDEF"/>
    <property type="match status" value="1"/>
</dbReference>
<dbReference type="EMBL" id="SACQ01000002">
    <property type="protein sequence ID" value="RVU31629.1"/>
    <property type="molecule type" value="Genomic_DNA"/>
</dbReference>
<dbReference type="GO" id="GO:0043709">
    <property type="term" value="P:cell adhesion involved in single-species biofilm formation"/>
    <property type="evidence" value="ECO:0007669"/>
    <property type="project" value="TreeGrafter"/>
</dbReference>
<evidence type="ECO:0000313" key="6">
    <source>
        <dbReference type="EMBL" id="RVU31629.1"/>
    </source>
</evidence>
<accession>A0A437QB47</accession>
<dbReference type="AlphaFoldDB" id="A0A437QB47"/>
<name>A0A437QB47_9GAMM</name>
<keyword evidence="4" id="KW-0812">Transmembrane</keyword>
<evidence type="ECO:0000256" key="4">
    <source>
        <dbReference type="SAM" id="Phobius"/>
    </source>
</evidence>
<dbReference type="InterPro" id="IPR000160">
    <property type="entry name" value="GGDEF_dom"/>
</dbReference>
<dbReference type="PANTHER" id="PTHR45138">
    <property type="entry name" value="REGULATORY COMPONENTS OF SENSORY TRANSDUCTION SYSTEM"/>
    <property type="match status" value="1"/>
</dbReference>
<comment type="catalytic activity">
    <reaction evidence="3">
        <text>2 GTP = 3',3'-c-di-GMP + 2 diphosphate</text>
        <dbReference type="Rhea" id="RHEA:24898"/>
        <dbReference type="ChEBI" id="CHEBI:33019"/>
        <dbReference type="ChEBI" id="CHEBI:37565"/>
        <dbReference type="ChEBI" id="CHEBI:58805"/>
        <dbReference type="EC" id="2.7.7.65"/>
    </reaction>
</comment>
<feature type="transmembrane region" description="Helical" evidence="4">
    <location>
        <begin position="113"/>
        <end position="141"/>
    </location>
</feature>
<dbReference type="GO" id="GO:0052621">
    <property type="term" value="F:diguanylate cyclase activity"/>
    <property type="evidence" value="ECO:0007669"/>
    <property type="project" value="UniProtKB-EC"/>
</dbReference>
<dbReference type="NCBIfam" id="TIGR00254">
    <property type="entry name" value="GGDEF"/>
    <property type="match status" value="1"/>
</dbReference>
<dbReference type="InterPro" id="IPR029787">
    <property type="entry name" value="Nucleotide_cyclase"/>
</dbReference>
<dbReference type="CDD" id="cd01949">
    <property type="entry name" value="GGDEF"/>
    <property type="match status" value="1"/>
</dbReference>
<dbReference type="Proteomes" id="UP000282818">
    <property type="component" value="Unassembled WGS sequence"/>
</dbReference>
<feature type="transmembrane region" description="Helical" evidence="4">
    <location>
        <begin position="52"/>
        <end position="70"/>
    </location>
</feature>
<feature type="transmembrane region" description="Helical" evidence="4">
    <location>
        <begin position="153"/>
        <end position="174"/>
    </location>
</feature>
<reference evidence="6 7" key="1">
    <citation type="submission" date="2019-01" db="EMBL/GenBank/DDBJ databases">
        <authorList>
            <person name="Chen W.-M."/>
        </authorList>
    </citation>
    <scope>NUCLEOTIDE SEQUENCE [LARGE SCALE GENOMIC DNA]</scope>
    <source>
        <strain evidence="6 7">HPM-16</strain>
    </source>
</reference>
<evidence type="ECO:0000313" key="7">
    <source>
        <dbReference type="Proteomes" id="UP000282818"/>
    </source>
</evidence>
<dbReference type="RefSeq" id="WP_127693488.1">
    <property type="nucleotide sequence ID" value="NZ_SACQ01000002.1"/>
</dbReference>
<feature type="transmembrane region" description="Helical" evidence="4">
    <location>
        <begin position="82"/>
        <end position="101"/>
    </location>
</feature>
<feature type="domain" description="GGDEF" evidence="5">
    <location>
        <begin position="229"/>
        <end position="364"/>
    </location>
</feature>
<evidence type="ECO:0000256" key="1">
    <source>
        <dbReference type="ARBA" id="ARBA00001946"/>
    </source>
</evidence>
<dbReference type="SMART" id="SM00267">
    <property type="entry name" value="GGDEF"/>
    <property type="match status" value="1"/>
</dbReference>
<keyword evidence="7" id="KW-1185">Reference proteome</keyword>
<evidence type="ECO:0000256" key="3">
    <source>
        <dbReference type="ARBA" id="ARBA00034247"/>
    </source>
</evidence>
<dbReference type="PANTHER" id="PTHR45138:SF9">
    <property type="entry name" value="DIGUANYLATE CYCLASE DGCM-RELATED"/>
    <property type="match status" value="1"/>
</dbReference>
<comment type="cofactor">
    <cofactor evidence="1">
        <name>Mg(2+)</name>
        <dbReference type="ChEBI" id="CHEBI:18420"/>
    </cofactor>
</comment>
<dbReference type="EC" id="2.7.7.65" evidence="2"/>
<keyword evidence="4" id="KW-1133">Transmembrane helix</keyword>
<proteinExistence type="predicted"/>
<organism evidence="6 7">
    <name type="scientific">Neptunomonas marina</name>
    <dbReference type="NCBI Taxonomy" id="1815562"/>
    <lineage>
        <taxon>Bacteria</taxon>
        <taxon>Pseudomonadati</taxon>
        <taxon>Pseudomonadota</taxon>
        <taxon>Gammaproteobacteria</taxon>
        <taxon>Oceanospirillales</taxon>
        <taxon>Oceanospirillaceae</taxon>
        <taxon>Neptunomonas</taxon>
    </lineage>
</organism>
<gene>
    <name evidence="6" type="ORF">EOE65_06540</name>
</gene>
<protein>
    <recommendedName>
        <fullName evidence="2">diguanylate cyclase</fullName>
        <ecNumber evidence="2">2.7.7.65</ecNumber>
    </recommendedName>
</protein>
<dbReference type="Gene3D" id="3.30.70.270">
    <property type="match status" value="1"/>
</dbReference>
<dbReference type="SUPFAM" id="SSF55073">
    <property type="entry name" value="Nucleotide cyclase"/>
    <property type="match status" value="1"/>
</dbReference>
<dbReference type="GO" id="GO:0005886">
    <property type="term" value="C:plasma membrane"/>
    <property type="evidence" value="ECO:0007669"/>
    <property type="project" value="TreeGrafter"/>
</dbReference>
<comment type="caution">
    <text evidence="6">The sequence shown here is derived from an EMBL/GenBank/DDBJ whole genome shotgun (WGS) entry which is preliminary data.</text>
</comment>